<dbReference type="Gene3D" id="1.10.3130.10">
    <property type="entry name" value="serine acetyltransferase, domain 1"/>
    <property type="match status" value="1"/>
</dbReference>
<evidence type="ECO:0000256" key="4">
    <source>
        <dbReference type="SAM" id="Coils"/>
    </source>
</evidence>
<keyword evidence="3 5" id="KW-0012">Acyltransferase</keyword>
<dbReference type="Gene3D" id="2.160.10.10">
    <property type="entry name" value="Hexapeptide repeat proteins"/>
    <property type="match status" value="1"/>
</dbReference>
<proteinExistence type="predicted"/>
<keyword evidence="6" id="KW-1185">Reference proteome</keyword>
<dbReference type="RefSeq" id="WP_290246737.1">
    <property type="nucleotide sequence ID" value="NZ_JAUFQT010000001.1"/>
</dbReference>
<keyword evidence="1" id="KW-0028">Amino-acid biosynthesis</keyword>
<dbReference type="GO" id="GO:0009001">
    <property type="term" value="F:serine O-acetyltransferase activity"/>
    <property type="evidence" value="ECO:0007669"/>
    <property type="project" value="UniProtKB-EC"/>
</dbReference>
<accession>A0ABV5J0Z9</accession>
<feature type="coiled-coil region" evidence="4">
    <location>
        <begin position="43"/>
        <end position="70"/>
    </location>
</feature>
<reference evidence="5 6" key="1">
    <citation type="submission" date="2024-09" db="EMBL/GenBank/DDBJ databases">
        <authorList>
            <person name="Sun Q."/>
            <person name="Mori K."/>
        </authorList>
    </citation>
    <scope>NUCLEOTIDE SEQUENCE [LARGE SCALE GENOMIC DNA]</scope>
    <source>
        <strain evidence="5 6">CECT 7682</strain>
    </source>
</reference>
<dbReference type="EC" id="2.3.1.30" evidence="5"/>
<dbReference type="PANTHER" id="PTHR42811">
    <property type="entry name" value="SERINE ACETYLTRANSFERASE"/>
    <property type="match status" value="1"/>
</dbReference>
<dbReference type="InterPro" id="IPR011004">
    <property type="entry name" value="Trimer_LpxA-like_sf"/>
</dbReference>
<evidence type="ECO:0000256" key="3">
    <source>
        <dbReference type="ARBA" id="ARBA00023315"/>
    </source>
</evidence>
<dbReference type="CDD" id="cd03354">
    <property type="entry name" value="LbH_SAT"/>
    <property type="match status" value="1"/>
</dbReference>
<dbReference type="EMBL" id="JBHMEW010000008">
    <property type="protein sequence ID" value="MFB9210482.1"/>
    <property type="molecule type" value="Genomic_DNA"/>
</dbReference>
<name>A0ABV5J0Z9_9BACT</name>
<protein>
    <submittedName>
        <fullName evidence="5">Serine O-acetyltransferase</fullName>
        <ecNumber evidence="5">2.3.1.30</ecNumber>
    </submittedName>
</protein>
<dbReference type="Proteomes" id="UP001589654">
    <property type="component" value="Unassembled WGS sequence"/>
</dbReference>
<evidence type="ECO:0000313" key="5">
    <source>
        <dbReference type="EMBL" id="MFB9210482.1"/>
    </source>
</evidence>
<sequence length="280" mass="31291">MESREKFIDKIYYSHQQCKNCPSPKLIQSFFEDLLWVLFPEYAVKVIKDKSEVANKLQSLENQLEDILSKNPRLHEGHSKDLAKSFFDDLELVFDLIHGDVQAMFEGDPAARSTNEVIRSYPGFYAVAAYRIAHLLLEKKIQLIPRMITEFAHSKTGIDIHPGANIGRHFCIDHGTGVVIGQTTVIGDHVKIYQGVTLGALSVNKEAADTQRHPTIGDRVVIYAGATILGGKTVIGSDSIIGGNVWLTKSIPAKSKIYYQTKMYNANAETTDMYVFKNDA</sequence>
<dbReference type="InterPro" id="IPR042122">
    <property type="entry name" value="Ser_AcTrfase_N_sf"/>
</dbReference>
<evidence type="ECO:0000256" key="2">
    <source>
        <dbReference type="ARBA" id="ARBA00022679"/>
    </source>
</evidence>
<keyword evidence="2 5" id="KW-0808">Transferase</keyword>
<evidence type="ECO:0000256" key="1">
    <source>
        <dbReference type="ARBA" id="ARBA00022605"/>
    </source>
</evidence>
<gene>
    <name evidence="5" type="ORF">ACFFUR_01570</name>
</gene>
<keyword evidence="4" id="KW-0175">Coiled coil</keyword>
<dbReference type="InterPro" id="IPR045304">
    <property type="entry name" value="LbH_SAT"/>
</dbReference>
<dbReference type="SUPFAM" id="SSF51161">
    <property type="entry name" value="Trimeric LpxA-like enzymes"/>
    <property type="match status" value="1"/>
</dbReference>
<evidence type="ECO:0000313" key="6">
    <source>
        <dbReference type="Proteomes" id="UP001589654"/>
    </source>
</evidence>
<comment type="caution">
    <text evidence="5">The sequence shown here is derived from an EMBL/GenBank/DDBJ whole genome shotgun (WGS) entry which is preliminary data.</text>
</comment>
<organism evidence="5 6">
    <name type="scientific">Echinicola jeungdonensis</name>
    <dbReference type="NCBI Taxonomy" id="709343"/>
    <lineage>
        <taxon>Bacteria</taxon>
        <taxon>Pseudomonadati</taxon>
        <taxon>Bacteroidota</taxon>
        <taxon>Cytophagia</taxon>
        <taxon>Cytophagales</taxon>
        <taxon>Cyclobacteriaceae</taxon>
        <taxon>Echinicola</taxon>
    </lineage>
</organism>